<sequence length="427" mass="49252">MAKVLYNLSIELYQWLIRLVSPFNQKAQLWLKGREGLFEKLEYQLTQARQKSQSPLSIAWFHCASLGEFEQGRPVIEAYKKEFPNHHILLTFFSPSGYEIRKNYEGADFICYLPADTPSNAKRFVELINPTVAFFVKYEFWYNYLNCLKQANIPSISFSTIFRENQVYFKSYGEFNRSILRLLTHIFVQNEKSASLLAGIQIQENVSIAGDTRFDRVAQIAQNKRVIPIAEQFKNDTQTLIVGSCWQQDFDVFCPFINSFEYPLKVIIAPHEIHPEEITQWQKQLKKPSIRYSEALNGKELNNAEVLFIDNIGMLSSLYQYADYAWIGGAYGKGLHNTLEAATFGLPIFFGNKVYTKFQEAMDLIAIGGAQVIDNTQTFESIFTSLYQDFNKRKEVSDKILTYVKSNIGSTQTIINFVKNLIQTTNK</sequence>
<reference evidence="9 10" key="1">
    <citation type="submission" date="2023-05" db="EMBL/GenBank/DDBJ databases">
        <title>Novel species of genus Flectobacillus isolated from stream in China.</title>
        <authorList>
            <person name="Lu H."/>
        </authorList>
    </citation>
    <scope>NUCLEOTIDE SEQUENCE [LARGE SCALE GENOMIC DNA]</scope>
    <source>
        <strain evidence="9 10">KCTC 42575</strain>
    </source>
</reference>
<dbReference type="Gene3D" id="3.40.50.11720">
    <property type="entry name" value="3-Deoxy-D-manno-octulosonic-acid transferase, N-terminal domain"/>
    <property type="match status" value="1"/>
</dbReference>
<dbReference type="InterPro" id="IPR039901">
    <property type="entry name" value="Kdotransferase"/>
</dbReference>
<comment type="pathway">
    <text evidence="1 7">Bacterial outer membrane biogenesis; LPS core biosynthesis.</text>
</comment>
<dbReference type="PANTHER" id="PTHR42755:SF1">
    <property type="entry name" value="3-DEOXY-D-MANNO-OCTULOSONIC ACID TRANSFERASE, MITOCHONDRIAL-RELATED"/>
    <property type="match status" value="1"/>
</dbReference>
<keyword evidence="4 7" id="KW-0808">Transferase</keyword>
<comment type="subcellular location">
    <subcellularLocation>
        <location evidence="7">Cell membrane</location>
    </subcellularLocation>
</comment>
<feature type="domain" description="3-deoxy-D-manno-octulosonic-acid transferase N-terminal" evidence="8">
    <location>
        <begin position="49"/>
        <end position="215"/>
    </location>
</feature>
<evidence type="ECO:0000256" key="6">
    <source>
        <dbReference type="ARBA" id="ARBA00049183"/>
    </source>
</evidence>
<evidence type="ECO:0000256" key="3">
    <source>
        <dbReference type="ARBA" id="ARBA00019077"/>
    </source>
</evidence>
<dbReference type="InterPro" id="IPR007507">
    <property type="entry name" value="Glycos_transf_N"/>
</dbReference>
<evidence type="ECO:0000256" key="4">
    <source>
        <dbReference type="ARBA" id="ARBA00022679"/>
    </source>
</evidence>
<dbReference type="RefSeq" id="WP_283343891.1">
    <property type="nucleotide sequence ID" value="NZ_JASHIF010000004.1"/>
</dbReference>
<keyword evidence="10" id="KW-1185">Reference proteome</keyword>
<evidence type="ECO:0000256" key="5">
    <source>
        <dbReference type="ARBA" id="ARBA00031445"/>
    </source>
</evidence>
<dbReference type="Pfam" id="PF04413">
    <property type="entry name" value="Glycos_transf_N"/>
    <property type="match status" value="1"/>
</dbReference>
<comment type="caution">
    <text evidence="9">The sequence shown here is derived from an EMBL/GenBank/DDBJ whole genome shotgun (WGS) entry which is preliminary data.</text>
</comment>
<dbReference type="PANTHER" id="PTHR42755">
    <property type="entry name" value="3-DEOXY-MANNO-OCTULOSONATE CYTIDYLYLTRANSFERASE"/>
    <property type="match status" value="1"/>
</dbReference>
<evidence type="ECO:0000259" key="8">
    <source>
        <dbReference type="Pfam" id="PF04413"/>
    </source>
</evidence>
<comment type="catalytic activity">
    <reaction evidence="6 7">
        <text>lipid IVA (E. coli) + CMP-3-deoxy-beta-D-manno-octulosonate = alpha-Kdo-(2-&gt;6)-lipid IVA (E. coli) + CMP + H(+)</text>
        <dbReference type="Rhea" id="RHEA:28066"/>
        <dbReference type="ChEBI" id="CHEBI:15378"/>
        <dbReference type="ChEBI" id="CHEBI:58603"/>
        <dbReference type="ChEBI" id="CHEBI:60364"/>
        <dbReference type="ChEBI" id="CHEBI:60377"/>
        <dbReference type="ChEBI" id="CHEBI:85987"/>
        <dbReference type="EC" id="2.4.99.12"/>
    </reaction>
</comment>
<accession>A0ABT6Y6M8</accession>
<comment type="similarity">
    <text evidence="7">Belongs to the glycosyltransferase group 1 family.</text>
</comment>
<comment type="function">
    <text evidence="7">Involved in lipopolysaccharide (LPS) biosynthesis. Catalyzes the transfer of 3-deoxy-D-manno-octulosonate (Kdo) residue(s) from CMP-Kdo to lipid IV(A), the tetraacyldisaccharide-1,4'-bisphosphate precursor of lipid A.</text>
</comment>
<keyword evidence="7" id="KW-0472">Membrane</keyword>
<evidence type="ECO:0000313" key="10">
    <source>
        <dbReference type="Proteomes" id="UP001236507"/>
    </source>
</evidence>
<dbReference type="EMBL" id="JASHIF010000004">
    <property type="protein sequence ID" value="MDI9858763.1"/>
    <property type="molecule type" value="Genomic_DNA"/>
</dbReference>
<name>A0ABT6Y6M8_9BACT</name>
<evidence type="ECO:0000256" key="1">
    <source>
        <dbReference type="ARBA" id="ARBA00004713"/>
    </source>
</evidence>
<dbReference type="Proteomes" id="UP001236507">
    <property type="component" value="Unassembled WGS sequence"/>
</dbReference>
<keyword evidence="7" id="KW-0448">Lipopolysaccharide biosynthesis</keyword>
<evidence type="ECO:0000256" key="7">
    <source>
        <dbReference type="RuleBase" id="RU365103"/>
    </source>
</evidence>
<dbReference type="Gene3D" id="3.40.50.2000">
    <property type="entry name" value="Glycogen Phosphorylase B"/>
    <property type="match status" value="1"/>
</dbReference>
<gene>
    <name evidence="9" type="ORF">QM524_06065</name>
</gene>
<dbReference type="EC" id="2.4.99.12" evidence="2 7"/>
<evidence type="ECO:0000313" key="9">
    <source>
        <dbReference type="EMBL" id="MDI9858763.1"/>
    </source>
</evidence>
<proteinExistence type="inferred from homology"/>
<evidence type="ECO:0000256" key="2">
    <source>
        <dbReference type="ARBA" id="ARBA00012621"/>
    </source>
</evidence>
<dbReference type="InterPro" id="IPR038107">
    <property type="entry name" value="Glycos_transf_N_sf"/>
</dbReference>
<protein>
    <recommendedName>
        <fullName evidence="3 7">3-deoxy-D-manno-octulosonic acid transferase</fullName>
        <shortName evidence="7">Kdo transferase</shortName>
        <ecNumber evidence="2 7">2.4.99.12</ecNumber>
    </recommendedName>
    <alternativeName>
        <fullName evidence="5 7">Lipid IV(A) 3-deoxy-D-manno-octulosonic acid transferase</fullName>
    </alternativeName>
</protein>
<organism evidence="9 10">
    <name type="scientific">Flectobacillus roseus</name>
    <dbReference type="NCBI Taxonomy" id="502259"/>
    <lineage>
        <taxon>Bacteria</taxon>
        <taxon>Pseudomonadati</taxon>
        <taxon>Bacteroidota</taxon>
        <taxon>Cytophagia</taxon>
        <taxon>Cytophagales</taxon>
        <taxon>Flectobacillaceae</taxon>
        <taxon>Flectobacillus</taxon>
    </lineage>
</organism>
<keyword evidence="7" id="KW-1003">Cell membrane</keyword>